<evidence type="ECO:0000313" key="3">
    <source>
        <dbReference type="Proteomes" id="UP001220610"/>
    </source>
</evidence>
<gene>
    <name evidence="2" type="ORF">P0Y53_07120</name>
</gene>
<dbReference type="EMBL" id="CP119311">
    <property type="protein sequence ID" value="WEK37267.1"/>
    <property type="molecule type" value="Genomic_DNA"/>
</dbReference>
<organism evidence="2 3">
    <name type="scientific">Candidatus Pseudobacter hemicellulosilyticus</name>
    <dbReference type="NCBI Taxonomy" id="3121375"/>
    <lineage>
        <taxon>Bacteria</taxon>
        <taxon>Pseudomonadati</taxon>
        <taxon>Bacteroidota</taxon>
        <taxon>Chitinophagia</taxon>
        <taxon>Chitinophagales</taxon>
        <taxon>Chitinophagaceae</taxon>
        <taxon>Pseudobacter</taxon>
    </lineage>
</organism>
<evidence type="ECO:0000256" key="1">
    <source>
        <dbReference type="SAM" id="SignalP"/>
    </source>
</evidence>
<feature type="signal peptide" evidence="1">
    <location>
        <begin position="1"/>
        <end position="23"/>
    </location>
</feature>
<protein>
    <recommendedName>
        <fullName evidence="4">Gliding motility-associated lipoprotein GldD</fullName>
    </recommendedName>
</protein>
<reference evidence="2" key="1">
    <citation type="submission" date="2023-03" db="EMBL/GenBank/DDBJ databases">
        <title>Andean soil-derived lignocellulolytic bacterial consortium as a source of novel taxa and putative plastic-active enzymes.</title>
        <authorList>
            <person name="Diaz-Garcia L."/>
            <person name="Chuvochina M."/>
            <person name="Feuerriegel G."/>
            <person name="Bunk B."/>
            <person name="Sproer C."/>
            <person name="Streit W.R."/>
            <person name="Rodriguez L.M."/>
            <person name="Overmann J."/>
            <person name="Jimenez D.J."/>
        </authorList>
    </citation>
    <scope>NUCLEOTIDE SEQUENCE</scope>
    <source>
        <strain evidence="2">MAG 7</strain>
    </source>
</reference>
<keyword evidence="1" id="KW-0732">Signal</keyword>
<sequence length="223" mass="25280">MKTFPRMLLAAAGLIIFLASCNSDFTPKRRGYFRIDFPQHEYRTFDQPGYPYTFEYPVYAEVIRDSTFFESTPENPYWINIDFPRFNGRIYISYKSVQGNEFSKLVNDAFNMTYKHSTKATEITDSLMQTPAGLNGIFFEVGGNAATARQFFLSDSVRHFLRGALYFDATPNEDSLGIVNDFLQEDMKHLINTLRWRSSAAAGTPTANLPVSGADTPARLPGK</sequence>
<evidence type="ECO:0008006" key="4">
    <source>
        <dbReference type="Google" id="ProtNLM"/>
    </source>
</evidence>
<dbReference type="PROSITE" id="PS51257">
    <property type="entry name" value="PROKAR_LIPOPROTEIN"/>
    <property type="match status" value="1"/>
</dbReference>
<dbReference type="InterPro" id="IPR019850">
    <property type="entry name" value="GldD-like"/>
</dbReference>
<proteinExistence type="predicted"/>
<name>A0AAJ6BIG7_9BACT</name>
<accession>A0AAJ6BIG7</accession>
<feature type="chain" id="PRO_5042464748" description="Gliding motility-associated lipoprotein GldD" evidence="1">
    <location>
        <begin position="24"/>
        <end position="223"/>
    </location>
</feature>
<evidence type="ECO:0000313" key="2">
    <source>
        <dbReference type="EMBL" id="WEK37267.1"/>
    </source>
</evidence>
<dbReference type="Proteomes" id="UP001220610">
    <property type="component" value="Chromosome"/>
</dbReference>
<dbReference type="Pfam" id="PF25593">
    <property type="entry name" value="GldD_lipo"/>
    <property type="match status" value="1"/>
</dbReference>
<dbReference type="AlphaFoldDB" id="A0AAJ6BIG7"/>